<sequence>MTLRRAFYRSTFYLSLGVLSLALLTGCQQEESSEEAAGEQAGNNRVRVAMLQPPRSGLNPLTDDAFKLSRWRTAETLVRLDDDGDPQPFLATEWEQIDERTWRFEIRDNVTFHDGTPLTSEQVVHALTAATRAAPRPRILDGVKMTIEADGEHAVRVRTEHADPLVPNRLSSPQLAIMAAKAYGEDGRVNPIEAGTGPFVLKEINGTQSARLDRYDDYWGERAALAGIDADYVPDGTARAAALRTGTADVVEAVPVSQVALIDPELVHEVPMPRTNTLYLNTEKGPFQDPAMRAAAREALNAEAIVRTVYEGRADVARGLLGPALAWADGLRSPIEGRADAAPPNGADITLGTFTDRAELPEVAVLLEQQLKAAGFTVHQEVRQYAHIESDMLAGAFDAVILSRATMLDSGDPVAYMYSDFACEGSFNIAQLCDPTVDEALSLAADLPTGEARRQAIIDAEAAILATDAAVPMLHERVIQGEAARVHEAVRDPRERELISEHTRLGAATR</sequence>
<dbReference type="PROSITE" id="PS51257">
    <property type="entry name" value="PROKAR_LIPOPROTEIN"/>
    <property type="match status" value="1"/>
</dbReference>
<dbReference type="Proteomes" id="UP000604243">
    <property type="component" value="Unassembled WGS sequence"/>
</dbReference>
<organism evidence="2 3">
    <name type="scientific">Kushneria pakistanensis</name>
    <dbReference type="NCBI Taxonomy" id="1508770"/>
    <lineage>
        <taxon>Bacteria</taxon>
        <taxon>Pseudomonadati</taxon>
        <taxon>Pseudomonadota</taxon>
        <taxon>Gammaproteobacteria</taxon>
        <taxon>Oceanospirillales</taxon>
        <taxon>Halomonadaceae</taxon>
        <taxon>Kushneria</taxon>
    </lineage>
</organism>
<evidence type="ECO:0000313" key="3">
    <source>
        <dbReference type="Proteomes" id="UP000604243"/>
    </source>
</evidence>
<dbReference type="Gene3D" id="3.40.190.10">
    <property type="entry name" value="Periplasmic binding protein-like II"/>
    <property type="match status" value="1"/>
</dbReference>
<keyword evidence="3" id="KW-1185">Reference proteome</keyword>
<dbReference type="Gene3D" id="3.10.105.10">
    <property type="entry name" value="Dipeptide-binding Protein, Domain 3"/>
    <property type="match status" value="1"/>
</dbReference>
<dbReference type="PANTHER" id="PTHR30290:SF65">
    <property type="entry name" value="MONOACYL PHOSPHATIDYLINOSITOL TETRAMANNOSIDE-BINDING PROTEIN LPQW-RELATED"/>
    <property type="match status" value="1"/>
</dbReference>
<gene>
    <name evidence="2" type="ORF">GCM10010082_13800</name>
</gene>
<dbReference type="InterPro" id="IPR039424">
    <property type="entry name" value="SBP_5"/>
</dbReference>
<dbReference type="RefSeq" id="WP_189516484.1">
    <property type="nucleotide sequence ID" value="NZ_BMZM01000002.1"/>
</dbReference>
<evidence type="ECO:0000313" key="2">
    <source>
        <dbReference type="EMBL" id="GHC22900.1"/>
    </source>
</evidence>
<dbReference type="EMBL" id="BMZM01000002">
    <property type="protein sequence ID" value="GHC22900.1"/>
    <property type="molecule type" value="Genomic_DNA"/>
</dbReference>
<dbReference type="SUPFAM" id="SSF53850">
    <property type="entry name" value="Periplasmic binding protein-like II"/>
    <property type="match status" value="1"/>
</dbReference>
<reference evidence="3" key="1">
    <citation type="journal article" date="2019" name="Int. J. Syst. Evol. Microbiol.">
        <title>The Global Catalogue of Microorganisms (GCM) 10K type strain sequencing project: providing services to taxonomists for standard genome sequencing and annotation.</title>
        <authorList>
            <consortium name="The Broad Institute Genomics Platform"/>
            <consortium name="The Broad Institute Genome Sequencing Center for Infectious Disease"/>
            <person name="Wu L."/>
            <person name="Ma J."/>
        </authorList>
    </citation>
    <scope>NUCLEOTIDE SEQUENCE [LARGE SCALE GENOMIC DNA]</scope>
    <source>
        <strain evidence="3">KCTC 42082</strain>
    </source>
</reference>
<dbReference type="Pfam" id="PF00496">
    <property type="entry name" value="SBP_bac_5"/>
    <property type="match status" value="1"/>
</dbReference>
<evidence type="ECO:0000259" key="1">
    <source>
        <dbReference type="Pfam" id="PF00496"/>
    </source>
</evidence>
<name>A0ABQ3FGB8_9GAMM</name>
<protein>
    <submittedName>
        <fullName evidence="2">ABC transporter substrate-binding protein</fullName>
    </submittedName>
</protein>
<proteinExistence type="predicted"/>
<feature type="domain" description="Solute-binding protein family 5" evidence="1">
    <location>
        <begin position="86"/>
        <end position="426"/>
    </location>
</feature>
<dbReference type="PIRSF" id="PIRSF002741">
    <property type="entry name" value="MppA"/>
    <property type="match status" value="1"/>
</dbReference>
<dbReference type="InterPro" id="IPR000914">
    <property type="entry name" value="SBP_5_dom"/>
</dbReference>
<dbReference type="PANTHER" id="PTHR30290">
    <property type="entry name" value="PERIPLASMIC BINDING COMPONENT OF ABC TRANSPORTER"/>
    <property type="match status" value="1"/>
</dbReference>
<dbReference type="CDD" id="cd08490">
    <property type="entry name" value="PBP2_NikA_DppA_OppA_like_3"/>
    <property type="match status" value="1"/>
</dbReference>
<dbReference type="InterPro" id="IPR030678">
    <property type="entry name" value="Peptide/Ni-bd"/>
</dbReference>
<accession>A0ABQ3FGB8</accession>
<comment type="caution">
    <text evidence="2">The sequence shown here is derived from an EMBL/GenBank/DDBJ whole genome shotgun (WGS) entry which is preliminary data.</text>
</comment>